<keyword evidence="3" id="KW-0378">Hydrolase</keyword>
<evidence type="ECO:0000313" key="7">
    <source>
        <dbReference type="Proteomes" id="UP000632222"/>
    </source>
</evidence>
<dbReference type="SMART" id="SM00849">
    <property type="entry name" value="Lactamase_B"/>
    <property type="match status" value="1"/>
</dbReference>
<evidence type="ECO:0000256" key="2">
    <source>
        <dbReference type="ARBA" id="ARBA00022723"/>
    </source>
</evidence>
<feature type="domain" description="Metallo-beta-lactamase" evidence="5">
    <location>
        <begin position="68"/>
        <end position="272"/>
    </location>
</feature>
<dbReference type="InterPro" id="IPR036866">
    <property type="entry name" value="RibonucZ/Hydroxyglut_hydro"/>
</dbReference>
<sequence length="295" mass="33039">MAGAPFVQISHVMVWTMWLKQHKIGGVQVTSLTDGHFRLDGGAMFGTVPKVLWNKLTPADDLNRIALRINPLLIQLQGKNILIETGMFEGDAKFQGMFDLQRDSTVFEGLKAVGLDRTDIDLVVNTHLHFDHAGRNVLEGKPAFPNARYLVQKQELQDAHHRHERNRASYYTEQYVEPIEAAGLFDVLDGAAEILPGLSVVQIPGHNLGQQAVVLESEGEMLVYTADLLPTFIHAPYPYIMGYDLYPVTTLETRKKFFPEWFERGAVLAPPHDPEHAFGKLTENPKGGFLAKTLE</sequence>
<dbReference type="Pfam" id="PF00753">
    <property type="entry name" value="Lactamase_B"/>
    <property type="match status" value="1"/>
</dbReference>
<keyword evidence="4" id="KW-0862">Zinc</keyword>
<dbReference type="PANTHER" id="PTHR42978:SF6">
    <property type="entry name" value="QUORUM-QUENCHING LACTONASE YTNP-RELATED"/>
    <property type="match status" value="1"/>
</dbReference>
<evidence type="ECO:0000256" key="3">
    <source>
        <dbReference type="ARBA" id="ARBA00022801"/>
    </source>
</evidence>
<gene>
    <name evidence="6" type="ORF">GCM10008938_19440</name>
</gene>
<dbReference type="InterPro" id="IPR051013">
    <property type="entry name" value="MBL_superfamily_lactonases"/>
</dbReference>
<comment type="similarity">
    <text evidence="1">Belongs to the metallo-beta-lactamase superfamily.</text>
</comment>
<protein>
    <submittedName>
        <fullName evidence="6">MBL fold metallo-hydrolase</fullName>
    </submittedName>
</protein>
<comment type="caution">
    <text evidence="6">The sequence shown here is derived from an EMBL/GenBank/DDBJ whole genome shotgun (WGS) entry which is preliminary data.</text>
</comment>
<name>A0ABQ2CYH9_9DEIO</name>
<evidence type="ECO:0000256" key="4">
    <source>
        <dbReference type="ARBA" id="ARBA00022833"/>
    </source>
</evidence>
<organism evidence="6 7">
    <name type="scientific">Deinococcus roseus</name>
    <dbReference type="NCBI Taxonomy" id="392414"/>
    <lineage>
        <taxon>Bacteria</taxon>
        <taxon>Thermotogati</taxon>
        <taxon>Deinococcota</taxon>
        <taxon>Deinococci</taxon>
        <taxon>Deinococcales</taxon>
        <taxon>Deinococcaceae</taxon>
        <taxon>Deinococcus</taxon>
    </lineage>
</organism>
<reference evidence="7" key="1">
    <citation type="journal article" date="2019" name="Int. J. Syst. Evol. Microbiol.">
        <title>The Global Catalogue of Microorganisms (GCM) 10K type strain sequencing project: providing services to taxonomists for standard genome sequencing and annotation.</title>
        <authorList>
            <consortium name="The Broad Institute Genomics Platform"/>
            <consortium name="The Broad Institute Genome Sequencing Center for Infectious Disease"/>
            <person name="Wu L."/>
            <person name="Ma J."/>
        </authorList>
    </citation>
    <scope>NUCLEOTIDE SEQUENCE [LARGE SCALE GENOMIC DNA]</scope>
    <source>
        <strain evidence="7">JCM 14370</strain>
    </source>
</reference>
<keyword evidence="2" id="KW-0479">Metal-binding</keyword>
<dbReference type="SUPFAM" id="SSF56281">
    <property type="entry name" value="Metallo-hydrolase/oxidoreductase"/>
    <property type="match status" value="1"/>
</dbReference>
<dbReference type="InterPro" id="IPR001279">
    <property type="entry name" value="Metallo-B-lactamas"/>
</dbReference>
<evidence type="ECO:0000259" key="5">
    <source>
        <dbReference type="SMART" id="SM00849"/>
    </source>
</evidence>
<proteinExistence type="inferred from homology"/>
<dbReference type="Gene3D" id="3.60.15.10">
    <property type="entry name" value="Ribonuclease Z/Hydroxyacylglutathione hydrolase-like"/>
    <property type="match status" value="1"/>
</dbReference>
<dbReference type="PANTHER" id="PTHR42978">
    <property type="entry name" value="QUORUM-QUENCHING LACTONASE YTNP-RELATED-RELATED"/>
    <property type="match status" value="1"/>
</dbReference>
<dbReference type="EMBL" id="BMOD01000005">
    <property type="protein sequence ID" value="GGJ33251.1"/>
    <property type="molecule type" value="Genomic_DNA"/>
</dbReference>
<keyword evidence="7" id="KW-1185">Reference proteome</keyword>
<accession>A0ABQ2CYH9</accession>
<evidence type="ECO:0000313" key="6">
    <source>
        <dbReference type="EMBL" id="GGJ33251.1"/>
    </source>
</evidence>
<evidence type="ECO:0000256" key="1">
    <source>
        <dbReference type="ARBA" id="ARBA00007749"/>
    </source>
</evidence>
<dbReference type="Proteomes" id="UP000632222">
    <property type="component" value="Unassembled WGS sequence"/>
</dbReference>